<keyword evidence="1 3" id="KW-0732">Signal</keyword>
<proteinExistence type="predicted"/>
<organism evidence="4 5">
    <name type="scientific">Virgibacillus kekensis</name>
    <dbReference type="NCBI Taxonomy" id="202261"/>
    <lineage>
        <taxon>Bacteria</taxon>
        <taxon>Bacillati</taxon>
        <taxon>Bacillota</taxon>
        <taxon>Bacilli</taxon>
        <taxon>Bacillales</taxon>
        <taxon>Bacillaceae</taxon>
        <taxon>Virgibacillus</taxon>
    </lineage>
</organism>
<dbReference type="Pfam" id="PF19903">
    <property type="entry name" value="DUF6376"/>
    <property type="match status" value="1"/>
</dbReference>
<evidence type="ECO:0000256" key="2">
    <source>
        <dbReference type="SAM" id="Coils"/>
    </source>
</evidence>
<dbReference type="EMBL" id="JBHSFU010000007">
    <property type="protein sequence ID" value="MFC4559012.1"/>
    <property type="molecule type" value="Genomic_DNA"/>
</dbReference>
<name>A0ABV9DJL1_9BACI</name>
<feature type="signal peptide" evidence="3">
    <location>
        <begin position="1"/>
        <end position="23"/>
    </location>
</feature>
<dbReference type="Pfam" id="PF08139">
    <property type="entry name" value="LPAM_1"/>
    <property type="match status" value="1"/>
</dbReference>
<evidence type="ECO:0000313" key="5">
    <source>
        <dbReference type="Proteomes" id="UP001595989"/>
    </source>
</evidence>
<dbReference type="Proteomes" id="UP001595989">
    <property type="component" value="Unassembled WGS sequence"/>
</dbReference>
<evidence type="ECO:0000256" key="3">
    <source>
        <dbReference type="SAM" id="SignalP"/>
    </source>
</evidence>
<keyword evidence="2" id="KW-0175">Coiled coil</keyword>
<sequence length="134" mass="14885">MKKILLMIVAIATLSGCSMLEEANDSLNYVNEATEYINELSTFAEEATSLNAAELESRLVSLKSEIEEFMALEAPTVAEDLHAELENKSQVLLEEINTAMENGEIAVEQLEQSEIYQTINNITDLMKQVENLGI</sequence>
<dbReference type="InterPro" id="IPR045956">
    <property type="entry name" value="DUF6376"/>
</dbReference>
<feature type="chain" id="PRO_5045849369" evidence="3">
    <location>
        <begin position="24"/>
        <end position="134"/>
    </location>
</feature>
<evidence type="ECO:0000313" key="4">
    <source>
        <dbReference type="EMBL" id="MFC4559012.1"/>
    </source>
</evidence>
<dbReference type="InterPro" id="IPR012640">
    <property type="entry name" value="Membr_lipoprot_lipid_attach_CS"/>
</dbReference>
<reference evidence="5" key="1">
    <citation type="journal article" date="2019" name="Int. J. Syst. Evol. Microbiol.">
        <title>The Global Catalogue of Microorganisms (GCM) 10K type strain sequencing project: providing services to taxonomists for standard genome sequencing and annotation.</title>
        <authorList>
            <consortium name="The Broad Institute Genomics Platform"/>
            <consortium name="The Broad Institute Genome Sequencing Center for Infectious Disease"/>
            <person name="Wu L."/>
            <person name="Ma J."/>
        </authorList>
    </citation>
    <scope>NUCLEOTIDE SEQUENCE [LARGE SCALE GENOMIC DNA]</scope>
    <source>
        <strain evidence="5">CGMCC 4.7426</strain>
    </source>
</reference>
<evidence type="ECO:0000256" key="1">
    <source>
        <dbReference type="ARBA" id="ARBA00022729"/>
    </source>
</evidence>
<comment type="caution">
    <text evidence="4">The sequence shown here is derived from an EMBL/GenBank/DDBJ whole genome shotgun (WGS) entry which is preliminary data.</text>
</comment>
<feature type="coiled-coil region" evidence="2">
    <location>
        <begin position="52"/>
        <end position="113"/>
    </location>
</feature>
<keyword evidence="5" id="KW-1185">Reference proteome</keyword>
<accession>A0ABV9DJL1</accession>
<gene>
    <name evidence="4" type="ORF">ACFO3D_12490</name>
</gene>
<dbReference type="PROSITE" id="PS51257">
    <property type="entry name" value="PROKAR_LIPOPROTEIN"/>
    <property type="match status" value="1"/>
</dbReference>
<dbReference type="RefSeq" id="WP_390296436.1">
    <property type="nucleotide sequence ID" value="NZ_JBHSFU010000007.1"/>
</dbReference>
<protein>
    <submittedName>
        <fullName evidence="4">DUF6376 family protein</fullName>
    </submittedName>
</protein>